<sequence>MVDQANSLREIVKREKEIKENQKLKIIIEDEKERKELASRIRAVYDDTIIISMPAMDNYLIPLENLSSIKVIINGNDGDISFFAKILERKFAPVPILVITHPNHFRGINVSKNRSSRVVAITSGKGGVGKTNISVNLAIALSQMGKRIVVFDADLGLANIDVALGLKPKYSVADLIKNNKKMRDIIYDGPMGIKLIAAGSGADELLNMKDWELNRFIMGLSELEDMADIILIDTGAGISNKVTNFLFASDEIIIVTTPEPTSITDSYALIKVIVRNEKNKDIKLLINRAENEKEAQKTADKLRLVCDRFLNIKLNVIGYILEDKNISKAIKEQKALVVNYPNSEASQGIRKIAQYLVESRNQKEDNNYSNLNGFIRRLRSLFS</sequence>
<dbReference type="RefSeq" id="WP_206707236.1">
    <property type="nucleotide sequence ID" value="NZ_CP059066.1"/>
</dbReference>
<evidence type="ECO:0000313" key="6">
    <source>
        <dbReference type="EMBL" id="QSQ09904.1"/>
    </source>
</evidence>
<dbReference type="GO" id="GO:0005524">
    <property type="term" value="F:ATP binding"/>
    <property type="evidence" value="ECO:0007669"/>
    <property type="project" value="UniProtKB-KW"/>
</dbReference>
<dbReference type="Pfam" id="PF12945">
    <property type="entry name" value="PilZNR"/>
    <property type="match status" value="1"/>
</dbReference>
<dbReference type="InterPro" id="IPR027417">
    <property type="entry name" value="P-loop_NTPase"/>
</dbReference>
<dbReference type="KEGG" id="kme:H0A61_02285"/>
<dbReference type="InterPro" id="IPR009926">
    <property type="entry name" value="T3SS_YcgR_PilZN"/>
</dbReference>
<dbReference type="GO" id="GO:0051782">
    <property type="term" value="P:negative regulation of cell division"/>
    <property type="evidence" value="ECO:0007669"/>
    <property type="project" value="TreeGrafter"/>
</dbReference>
<organism evidence="6 7">
    <name type="scientific">Koleobacter methoxysyntrophicus</name>
    <dbReference type="NCBI Taxonomy" id="2751313"/>
    <lineage>
        <taxon>Bacteria</taxon>
        <taxon>Bacillati</taxon>
        <taxon>Bacillota</taxon>
        <taxon>Clostridia</taxon>
        <taxon>Koleobacterales</taxon>
        <taxon>Koleobacteraceae</taxon>
        <taxon>Koleobacter</taxon>
    </lineage>
</organism>
<dbReference type="Gene3D" id="3.40.50.300">
    <property type="entry name" value="P-loop containing nucleotide triphosphate hydrolases"/>
    <property type="match status" value="1"/>
</dbReference>
<protein>
    <submittedName>
        <fullName evidence="6">Flagellum site-determining protein YlxH</fullName>
    </submittedName>
</protein>
<feature type="domain" description="CobQ/CobB/MinD/ParA nucleotide binding" evidence="4">
    <location>
        <begin position="119"/>
        <end position="334"/>
    </location>
</feature>
<feature type="coiled-coil region" evidence="3">
    <location>
        <begin position="2"/>
        <end position="34"/>
    </location>
</feature>
<dbReference type="GO" id="GO:0016887">
    <property type="term" value="F:ATP hydrolysis activity"/>
    <property type="evidence" value="ECO:0007669"/>
    <property type="project" value="TreeGrafter"/>
</dbReference>
<feature type="domain" description="Type III secretion system flagellar brake protein YcgR PilZN" evidence="5">
    <location>
        <begin position="21"/>
        <end position="102"/>
    </location>
</feature>
<evidence type="ECO:0000313" key="7">
    <source>
        <dbReference type="Proteomes" id="UP000662904"/>
    </source>
</evidence>
<dbReference type="InterPro" id="IPR033875">
    <property type="entry name" value="FlhG"/>
</dbReference>
<evidence type="ECO:0000256" key="3">
    <source>
        <dbReference type="SAM" id="Coils"/>
    </source>
</evidence>
<name>A0A8A0RPP7_9FIRM</name>
<dbReference type="GO" id="GO:0009898">
    <property type="term" value="C:cytoplasmic side of plasma membrane"/>
    <property type="evidence" value="ECO:0007669"/>
    <property type="project" value="TreeGrafter"/>
</dbReference>
<evidence type="ECO:0000259" key="5">
    <source>
        <dbReference type="Pfam" id="PF12945"/>
    </source>
</evidence>
<dbReference type="PANTHER" id="PTHR43384:SF4">
    <property type="entry name" value="CELLULOSE BIOSYNTHESIS PROTEIN BCSQ-RELATED"/>
    <property type="match status" value="1"/>
</dbReference>
<dbReference type="CDD" id="cd02038">
    <property type="entry name" value="FlhG-like"/>
    <property type="match status" value="1"/>
</dbReference>
<evidence type="ECO:0000259" key="4">
    <source>
        <dbReference type="Pfam" id="PF01656"/>
    </source>
</evidence>
<keyword evidence="2" id="KW-0067">ATP-binding</keyword>
<evidence type="ECO:0000256" key="1">
    <source>
        <dbReference type="ARBA" id="ARBA00022741"/>
    </source>
</evidence>
<keyword evidence="1" id="KW-0547">Nucleotide-binding</keyword>
<dbReference type="InterPro" id="IPR050625">
    <property type="entry name" value="ParA/MinD_ATPase"/>
</dbReference>
<accession>A0A8A0RPP7</accession>
<dbReference type="SUPFAM" id="SSF52540">
    <property type="entry name" value="P-loop containing nucleoside triphosphate hydrolases"/>
    <property type="match status" value="1"/>
</dbReference>
<keyword evidence="3" id="KW-0175">Coiled coil</keyword>
<evidence type="ECO:0000256" key="2">
    <source>
        <dbReference type="ARBA" id="ARBA00022840"/>
    </source>
</evidence>
<dbReference type="AlphaFoldDB" id="A0A8A0RPP7"/>
<keyword evidence="7" id="KW-1185">Reference proteome</keyword>
<dbReference type="PANTHER" id="PTHR43384">
    <property type="entry name" value="SEPTUM SITE-DETERMINING PROTEIN MIND HOMOLOG, CHLOROPLASTIC-RELATED"/>
    <property type="match status" value="1"/>
</dbReference>
<dbReference type="Proteomes" id="UP000662904">
    <property type="component" value="Chromosome"/>
</dbReference>
<dbReference type="GO" id="GO:0005829">
    <property type="term" value="C:cytosol"/>
    <property type="evidence" value="ECO:0007669"/>
    <property type="project" value="TreeGrafter"/>
</dbReference>
<proteinExistence type="predicted"/>
<dbReference type="InterPro" id="IPR002586">
    <property type="entry name" value="CobQ/CobB/MinD/ParA_Nub-bd_dom"/>
</dbReference>
<gene>
    <name evidence="6" type="primary">ylxH</name>
    <name evidence="6" type="ORF">H0A61_02285</name>
</gene>
<dbReference type="EMBL" id="CP059066">
    <property type="protein sequence ID" value="QSQ09904.1"/>
    <property type="molecule type" value="Genomic_DNA"/>
</dbReference>
<reference evidence="6" key="1">
    <citation type="submission" date="2020-07" db="EMBL/GenBank/DDBJ databases">
        <title>Koleobacter methoxysyntrophicus gen. nov., sp. nov., a novel anaerobic bacterium isolated from deep subsurface oil field and proposal of Koleobacterales ord. nov. in the phylum Firmicutes.</title>
        <authorList>
            <person name="Sakamoto S."/>
            <person name="Tamaki H."/>
        </authorList>
    </citation>
    <scope>NUCLEOTIDE SEQUENCE</scope>
    <source>
        <strain evidence="6">NRmbB1</strain>
    </source>
</reference>
<dbReference type="Pfam" id="PF01656">
    <property type="entry name" value="CbiA"/>
    <property type="match status" value="1"/>
</dbReference>